<keyword evidence="3" id="KW-1185">Reference proteome</keyword>
<feature type="region of interest" description="Disordered" evidence="1">
    <location>
        <begin position="91"/>
        <end position="131"/>
    </location>
</feature>
<dbReference type="EMBL" id="JAAAHW010011995">
    <property type="protein sequence ID" value="KAF9916311.1"/>
    <property type="molecule type" value="Genomic_DNA"/>
</dbReference>
<evidence type="ECO:0000256" key="1">
    <source>
        <dbReference type="SAM" id="MobiDB-lite"/>
    </source>
</evidence>
<feature type="compositionally biased region" description="Polar residues" evidence="1">
    <location>
        <begin position="37"/>
        <end position="51"/>
    </location>
</feature>
<dbReference type="Proteomes" id="UP000749646">
    <property type="component" value="Unassembled WGS sequence"/>
</dbReference>
<reference evidence="2" key="1">
    <citation type="journal article" date="2020" name="Fungal Divers.">
        <title>Resolving the Mortierellaceae phylogeny through synthesis of multi-gene phylogenetics and phylogenomics.</title>
        <authorList>
            <person name="Vandepol N."/>
            <person name="Liber J."/>
            <person name="Desiro A."/>
            <person name="Na H."/>
            <person name="Kennedy M."/>
            <person name="Barry K."/>
            <person name="Grigoriev I.V."/>
            <person name="Miller A.N."/>
            <person name="O'Donnell K."/>
            <person name="Stajich J.E."/>
            <person name="Bonito G."/>
        </authorList>
    </citation>
    <scope>NUCLEOTIDE SEQUENCE</scope>
    <source>
        <strain evidence="2">MES-2147</strain>
    </source>
</reference>
<name>A0A9P6LQS9_9FUNG</name>
<evidence type="ECO:0000313" key="3">
    <source>
        <dbReference type="Proteomes" id="UP000749646"/>
    </source>
</evidence>
<feature type="compositionally biased region" description="Low complexity" evidence="1">
    <location>
        <begin position="100"/>
        <end position="127"/>
    </location>
</feature>
<feature type="compositionally biased region" description="Low complexity" evidence="1">
    <location>
        <begin position="7"/>
        <end position="19"/>
    </location>
</feature>
<accession>A0A9P6LQS9</accession>
<proteinExistence type="predicted"/>
<organism evidence="2 3">
    <name type="scientific">Modicella reniformis</name>
    <dbReference type="NCBI Taxonomy" id="1440133"/>
    <lineage>
        <taxon>Eukaryota</taxon>
        <taxon>Fungi</taxon>
        <taxon>Fungi incertae sedis</taxon>
        <taxon>Mucoromycota</taxon>
        <taxon>Mortierellomycotina</taxon>
        <taxon>Mortierellomycetes</taxon>
        <taxon>Mortierellales</taxon>
        <taxon>Mortierellaceae</taxon>
        <taxon>Modicella</taxon>
    </lineage>
</organism>
<sequence>MERVLNKKAAARAMAAPAPTKKKQKKPASNIIRPKRTSTFSTESIQLQQGSLPKKRKPLALEQEEDNKELDEPPVHDLDFLSLLSPSLSKKVKRDNHTFSNSLSSSSSSSLSTSLSTIKSSTKSVSKPRSGPEVVIFDSSKVDRKASTGGIEFNFKKFMSSKISKLDE</sequence>
<evidence type="ECO:0000313" key="2">
    <source>
        <dbReference type="EMBL" id="KAF9916311.1"/>
    </source>
</evidence>
<dbReference type="AlphaFoldDB" id="A0A9P6LQS9"/>
<feature type="non-terminal residue" evidence="2">
    <location>
        <position position="168"/>
    </location>
</feature>
<protein>
    <submittedName>
        <fullName evidence="2">Uncharacterized protein</fullName>
    </submittedName>
</protein>
<comment type="caution">
    <text evidence="2">The sequence shown here is derived from an EMBL/GenBank/DDBJ whole genome shotgun (WGS) entry which is preliminary data.</text>
</comment>
<dbReference type="OrthoDB" id="5556956at2759"/>
<gene>
    <name evidence="2" type="ORF">BGZ65_000344</name>
</gene>
<feature type="region of interest" description="Disordered" evidence="1">
    <location>
        <begin position="1"/>
        <end position="76"/>
    </location>
</feature>